<dbReference type="RefSeq" id="WP_076197568.1">
    <property type="nucleotide sequence ID" value="NZ_CP019236.1"/>
</dbReference>
<dbReference type="STRING" id="1842727.RD110_05875"/>
<dbReference type="OrthoDB" id="26202at2"/>
<evidence type="ECO:0000256" key="8">
    <source>
        <dbReference type="ARBA" id="ARBA00038436"/>
    </source>
</evidence>
<evidence type="ECO:0000259" key="10">
    <source>
        <dbReference type="Pfam" id="PF04290"/>
    </source>
</evidence>
<dbReference type="InterPro" id="IPR055348">
    <property type="entry name" value="DctQ"/>
</dbReference>
<evidence type="ECO:0000256" key="5">
    <source>
        <dbReference type="ARBA" id="ARBA00022692"/>
    </source>
</evidence>
<evidence type="ECO:0000256" key="7">
    <source>
        <dbReference type="ARBA" id="ARBA00023136"/>
    </source>
</evidence>
<keyword evidence="3" id="KW-1003">Cell membrane</keyword>
<keyword evidence="2 9" id="KW-0813">Transport</keyword>
<dbReference type="GO" id="GO:0015740">
    <property type="term" value="P:C4-dicarboxylate transport"/>
    <property type="evidence" value="ECO:0007669"/>
    <property type="project" value="TreeGrafter"/>
</dbReference>
<gene>
    <name evidence="11" type="ORF">RD110_05875</name>
</gene>
<keyword evidence="4 9" id="KW-0997">Cell inner membrane</keyword>
<proteinExistence type="inferred from homology"/>
<dbReference type="GO" id="GO:0005886">
    <property type="term" value="C:plasma membrane"/>
    <property type="evidence" value="ECO:0007669"/>
    <property type="project" value="UniProtKB-SubCell"/>
</dbReference>
<dbReference type="GO" id="GO:0022857">
    <property type="term" value="F:transmembrane transporter activity"/>
    <property type="evidence" value="ECO:0007669"/>
    <property type="project" value="UniProtKB-UniRule"/>
</dbReference>
<feature type="domain" description="Tripartite ATP-independent periplasmic transporters DctQ component" evidence="10">
    <location>
        <begin position="24"/>
        <end position="154"/>
    </location>
</feature>
<keyword evidence="7 9" id="KW-0472">Membrane</keyword>
<feature type="transmembrane region" description="Helical" evidence="9">
    <location>
        <begin position="84"/>
        <end position="106"/>
    </location>
</feature>
<feature type="transmembrane region" description="Helical" evidence="9">
    <location>
        <begin position="12"/>
        <end position="33"/>
    </location>
</feature>
<evidence type="ECO:0000256" key="6">
    <source>
        <dbReference type="ARBA" id="ARBA00022989"/>
    </source>
</evidence>
<dbReference type="Proteomes" id="UP000186609">
    <property type="component" value="Chromosome"/>
</dbReference>
<comment type="similarity">
    <text evidence="8 9">Belongs to the TRAP transporter small permease family.</text>
</comment>
<name>A0A1P8JSP9_9BURK</name>
<dbReference type="AlphaFoldDB" id="A0A1P8JSP9"/>
<keyword evidence="12" id="KW-1185">Reference proteome</keyword>
<evidence type="ECO:0000256" key="3">
    <source>
        <dbReference type="ARBA" id="ARBA00022475"/>
    </source>
</evidence>
<comment type="function">
    <text evidence="9">Part of the tripartite ATP-independent periplasmic (TRAP) transport system.</text>
</comment>
<dbReference type="KEGG" id="rhy:RD110_05875"/>
<evidence type="ECO:0000256" key="1">
    <source>
        <dbReference type="ARBA" id="ARBA00004429"/>
    </source>
</evidence>
<evidence type="ECO:0000313" key="11">
    <source>
        <dbReference type="EMBL" id="APW36776.1"/>
    </source>
</evidence>
<dbReference type="Pfam" id="PF04290">
    <property type="entry name" value="DctQ"/>
    <property type="match status" value="1"/>
</dbReference>
<dbReference type="PANTHER" id="PTHR35011">
    <property type="entry name" value="2,3-DIKETO-L-GULONATE TRAP TRANSPORTER SMALL PERMEASE PROTEIN YIAM"/>
    <property type="match status" value="1"/>
</dbReference>
<reference evidence="11 12" key="1">
    <citation type="submission" date="2017-01" db="EMBL/GenBank/DDBJ databases">
        <authorList>
            <person name="Mah S.A."/>
            <person name="Swanson W.J."/>
            <person name="Moy G.W."/>
            <person name="Vacquier V.D."/>
        </authorList>
    </citation>
    <scope>NUCLEOTIDE SEQUENCE [LARGE SCALE GENOMIC DNA]</scope>
    <source>
        <strain evidence="11 12">DCY110</strain>
    </source>
</reference>
<evidence type="ECO:0000256" key="4">
    <source>
        <dbReference type="ARBA" id="ARBA00022519"/>
    </source>
</evidence>
<feature type="transmembrane region" description="Helical" evidence="9">
    <location>
        <begin position="45"/>
        <end position="63"/>
    </location>
</feature>
<evidence type="ECO:0000313" key="12">
    <source>
        <dbReference type="Proteomes" id="UP000186609"/>
    </source>
</evidence>
<protein>
    <recommendedName>
        <fullName evidence="9">TRAP transporter small permease protein</fullName>
    </recommendedName>
</protein>
<evidence type="ECO:0000256" key="9">
    <source>
        <dbReference type="RuleBase" id="RU369079"/>
    </source>
</evidence>
<sequence>MRKTLDFLYDGAAWLAALAMIGVLVMVLLSILGRQLNFLVPGADAYAGYSMAAAGFLALAHTLKHNEHIRVTLLLGKLKGSAKRGLEIWALTAAILLSGLFAWYAVRLAWQSHAFNDISTSNDATPLWIPQLSMAVGAVVLCIAFIDEWVMELRGQRVVADNAEALHNE</sequence>
<accession>A0A1P8JSP9</accession>
<keyword evidence="6 9" id="KW-1133">Transmembrane helix</keyword>
<dbReference type="EMBL" id="CP019236">
    <property type="protein sequence ID" value="APW36776.1"/>
    <property type="molecule type" value="Genomic_DNA"/>
</dbReference>
<comment type="subunit">
    <text evidence="9">The complex comprises the extracytoplasmic solute receptor protein and the two transmembrane proteins.</text>
</comment>
<evidence type="ECO:0000256" key="2">
    <source>
        <dbReference type="ARBA" id="ARBA00022448"/>
    </source>
</evidence>
<keyword evidence="5 9" id="KW-0812">Transmembrane</keyword>
<organism evidence="11 12">
    <name type="scientific">Rhodoferax koreensis</name>
    <dbReference type="NCBI Taxonomy" id="1842727"/>
    <lineage>
        <taxon>Bacteria</taxon>
        <taxon>Pseudomonadati</taxon>
        <taxon>Pseudomonadota</taxon>
        <taxon>Betaproteobacteria</taxon>
        <taxon>Burkholderiales</taxon>
        <taxon>Comamonadaceae</taxon>
        <taxon>Rhodoferax</taxon>
    </lineage>
</organism>
<comment type="subcellular location">
    <subcellularLocation>
        <location evidence="1 9">Cell inner membrane</location>
        <topology evidence="1 9">Multi-pass membrane protein</topology>
    </subcellularLocation>
</comment>
<dbReference type="PANTHER" id="PTHR35011:SF10">
    <property type="entry name" value="TRAP TRANSPORTER SMALL PERMEASE PROTEIN"/>
    <property type="match status" value="1"/>
</dbReference>
<dbReference type="InterPro" id="IPR007387">
    <property type="entry name" value="TRAP_DctQ"/>
</dbReference>
<feature type="transmembrane region" description="Helical" evidence="9">
    <location>
        <begin position="126"/>
        <end position="146"/>
    </location>
</feature>